<proteinExistence type="predicted"/>
<dbReference type="VEuPathDB" id="CryptoDB:CMU_043000"/>
<dbReference type="GeneID" id="6994511"/>
<evidence type="ECO:0000313" key="1">
    <source>
        <dbReference type="EMBL" id="EEA05226.1"/>
    </source>
</evidence>
<gene>
    <name evidence="1" type="ORF">CMU_043000</name>
</gene>
<dbReference type="RefSeq" id="XP_002139575.1">
    <property type="nucleotide sequence ID" value="XM_002139539.1"/>
</dbReference>
<reference evidence="1" key="1">
    <citation type="submission" date="2008-06" db="EMBL/GenBank/DDBJ databases">
        <authorList>
            <person name="Lorenzi H."/>
            <person name="Inman J."/>
            <person name="Miller J."/>
            <person name="Schobel S."/>
            <person name="Amedeo P."/>
            <person name="Caler E.V."/>
            <person name="da Silva J."/>
        </authorList>
    </citation>
    <scope>NUCLEOTIDE SEQUENCE [LARGE SCALE GENOMIC DNA]</scope>
    <source>
        <strain evidence="1">RN66</strain>
    </source>
</reference>
<dbReference type="EMBL" id="DS989726">
    <property type="protein sequence ID" value="EEA05226.1"/>
    <property type="molecule type" value="Genomic_DNA"/>
</dbReference>
<protein>
    <submittedName>
        <fullName evidence="1">Uncharacterized protein</fullName>
    </submittedName>
</protein>
<name>B6AAI5_CRYMR</name>
<keyword evidence="2" id="KW-1185">Reference proteome</keyword>
<sequence length="133" mass="15615">MFDILYKWLGFFNIFAIYSKFNIYNNKVECLDKINEIYEALNNARSETCYHYYWSSSSGSVDESNAQEARIIKLDTILDELKEMYDKVNESNINDFEQTIESLSKSLKSKQCRDIALLYISRNSNTNNNLNSK</sequence>
<evidence type="ECO:0000313" key="2">
    <source>
        <dbReference type="Proteomes" id="UP000001460"/>
    </source>
</evidence>
<dbReference type="AlphaFoldDB" id="B6AAI5"/>
<dbReference type="OrthoDB" id="10314601at2759"/>
<dbReference type="Proteomes" id="UP000001460">
    <property type="component" value="Unassembled WGS sequence"/>
</dbReference>
<accession>B6AAI5</accession>
<organism evidence="1 2">
    <name type="scientific">Cryptosporidium muris (strain RN66)</name>
    <dbReference type="NCBI Taxonomy" id="441375"/>
    <lineage>
        <taxon>Eukaryota</taxon>
        <taxon>Sar</taxon>
        <taxon>Alveolata</taxon>
        <taxon>Apicomplexa</taxon>
        <taxon>Conoidasida</taxon>
        <taxon>Coccidia</taxon>
        <taxon>Eucoccidiorida</taxon>
        <taxon>Eimeriorina</taxon>
        <taxon>Cryptosporidiidae</taxon>
        <taxon>Cryptosporidium</taxon>
    </lineage>
</organism>